<keyword evidence="3" id="KW-0699">rRNA-binding</keyword>
<evidence type="ECO:0000259" key="4">
    <source>
        <dbReference type="Pfam" id="PF01775"/>
    </source>
</evidence>
<dbReference type="GO" id="GO:0070180">
    <property type="term" value="F:large ribosomal subunit rRNA binding"/>
    <property type="evidence" value="ECO:0007669"/>
    <property type="project" value="UniProtKB-UniRule"/>
</dbReference>
<evidence type="ECO:0000313" key="5">
    <source>
        <dbReference type="EMBL" id="MBS3059519.1"/>
    </source>
</evidence>
<dbReference type="GO" id="GO:1990904">
    <property type="term" value="C:ribonucleoprotein complex"/>
    <property type="evidence" value="ECO:0007669"/>
    <property type="project" value="UniProtKB-KW"/>
</dbReference>
<dbReference type="Gene3D" id="3.10.20.10">
    <property type="match status" value="1"/>
</dbReference>
<organism evidence="5 6">
    <name type="scientific">Candidatus Iainarchaeum sp</name>
    <dbReference type="NCBI Taxonomy" id="3101447"/>
    <lineage>
        <taxon>Archaea</taxon>
        <taxon>Candidatus Iainarchaeota</taxon>
        <taxon>Candidatus Iainarchaeia</taxon>
        <taxon>Candidatus Iainarchaeales</taxon>
        <taxon>Candidatus Iainarchaeaceae</taxon>
        <taxon>Candidatus Iainarchaeum</taxon>
    </lineage>
</organism>
<dbReference type="InterPro" id="IPR023573">
    <property type="entry name" value="Ribosomal_eL20_dom"/>
</dbReference>
<accession>A0A8T4L1Y9</accession>
<feature type="domain" description="Large ribosomal subunit protein eL20" evidence="4">
    <location>
        <begin position="6"/>
        <end position="58"/>
    </location>
</feature>
<keyword evidence="3" id="KW-0694">RNA-binding</keyword>
<sequence length="66" mass="7526">MERNAKRFEVSGKFVQKGKEKKFSMEVSAVNENDAAEKVLALFGSRNRLKRRNIAIGELKEVKGEK</sequence>
<dbReference type="EMBL" id="JAGVWF010000053">
    <property type="protein sequence ID" value="MBS3059519.1"/>
    <property type="molecule type" value="Genomic_DNA"/>
</dbReference>
<evidence type="ECO:0000256" key="2">
    <source>
        <dbReference type="ARBA" id="ARBA00023274"/>
    </source>
</evidence>
<dbReference type="Pfam" id="PF01775">
    <property type="entry name" value="Ribosomal_L18A"/>
    <property type="match status" value="1"/>
</dbReference>
<dbReference type="SUPFAM" id="SSF160374">
    <property type="entry name" value="RplX-like"/>
    <property type="match status" value="1"/>
</dbReference>
<dbReference type="AlphaFoldDB" id="A0A8T4L1Y9"/>
<reference evidence="5" key="1">
    <citation type="submission" date="2021-03" db="EMBL/GenBank/DDBJ databases">
        <authorList>
            <person name="Jaffe A."/>
        </authorList>
    </citation>
    <scope>NUCLEOTIDE SEQUENCE</scope>
    <source>
        <strain evidence="5">RIFCSPHIGHO2_01_FULL_GW2011_AR10_43_9</strain>
    </source>
</reference>
<proteinExistence type="inferred from homology"/>
<gene>
    <name evidence="3" type="primary">rpl18a</name>
    <name evidence="3" type="synonym">rpl20e</name>
    <name evidence="3" type="synonym">rplX</name>
    <name evidence="5" type="ORF">J4224_03810</name>
</gene>
<comment type="similarity">
    <text evidence="3">Belongs to the eukaryotic ribosomal protein eL20 family.</text>
</comment>
<dbReference type="GO" id="GO:0003735">
    <property type="term" value="F:structural constituent of ribosome"/>
    <property type="evidence" value="ECO:0007669"/>
    <property type="project" value="InterPro"/>
</dbReference>
<evidence type="ECO:0000256" key="1">
    <source>
        <dbReference type="ARBA" id="ARBA00022980"/>
    </source>
</evidence>
<comment type="caution">
    <text evidence="5">The sequence shown here is derived from an EMBL/GenBank/DDBJ whole genome shotgun (WGS) entry which is preliminary data.</text>
</comment>
<dbReference type="GO" id="GO:0006412">
    <property type="term" value="P:translation"/>
    <property type="evidence" value="ECO:0007669"/>
    <property type="project" value="UniProtKB-UniRule"/>
</dbReference>
<dbReference type="InterPro" id="IPR028877">
    <property type="entry name" value="Ribosomal_eL20"/>
</dbReference>
<dbReference type="GO" id="GO:0005840">
    <property type="term" value="C:ribosome"/>
    <property type="evidence" value="ECO:0007669"/>
    <property type="project" value="UniProtKB-KW"/>
</dbReference>
<name>A0A8T4L1Y9_9ARCH</name>
<dbReference type="NCBIfam" id="NF001981">
    <property type="entry name" value="PRK00773.1-1"/>
    <property type="match status" value="1"/>
</dbReference>
<evidence type="ECO:0000313" key="6">
    <source>
        <dbReference type="Proteomes" id="UP000683213"/>
    </source>
</evidence>
<keyword evidence="2 3" id="KW-0687">Ribonucleoprotein</keyword>
<evidence type="ECO:0000256" key="3">
    <source>
        <dbReference type="HAMAP-Rule" id="MF_00273"/>
    </source>
</evidence>
<keyword evidence="1 3" id="KW-0689">Ribosomal protein</keyword>
<protein>
    <recommendedName>
        <fullName evidence="3">Large ribosomal subunit protein eL20</fullName>
    </recommendedName>
</protein>
<comment type="subunit">
    <text evidence="3">Part of the 50S ribosomal subunit. Binds 23S rRNA.</text>
</comment>
<dbReference type="HAMAP" id="MF_00273">
    <property type="entry name" value="Ribosomal_eL20"/>
    <property type="match status" value="1"/>
</dbReference>
<reference evidence="5" key="2">
    <citation type="submission" date="2021-05" db="EMBL/GenBank/DDBJ databases">
        <title>Protein family content uncovers lineage relationships and bacterial pathway maintenance mechanisms in DPANN archaea.</title>
        <authorList>
            <person name="Castelle C.J."/>
            <person name="Meheust R."/>
            <person name="Jaffe A.L."/>
            <person name="Seitz K."/>
            <person name="Gong X."/>
            <person name="Baker B.J."/>
            <person name="Banfield J.F."/>
        </authorList>
    </citation>
    <scope>NUCLEOTIDE SEQUENCE</scope>
    <source>
        <strain evidence="5">RIFCSPHIGHO2_01_FULL_GW2011_AR10_43_9</strain>
    </source>
</reference>
<dbReference type="Proteomes" id="UP000683213">
    <property type="component" value="Unassembled WGS sequence"/>
</dbReference>